<organism evidence="1 2">
    <name type="scientific">Parachaetomium inaequale</name>
    <dbReference type="NCBI Taxonomy" id="2588326"/>
    <lineage>
        <taxon>Eukaryota</taxon>
        <taxon>Fungi</taxon>
        <taxon>Dikarya</taxon>
        <taxon>Ascomycota</taxon>
        <taxon>Pezizomycotina</taxon>
        <taxon>Sordariomycetes</taxon>
        <taxon>Sordariomycetidae</taxon>
        <taxon>Sordariales</taxon>
        <taxon>Chaetomiaceae</taxon>
        <taxon>Parachaetomium</taxon>
    </lineage>
</organism>
<dbReference type="EMBL" id="MU854503">
    <property type="protein sequence ID" value="KAK4033920.1"/>
    <property type="molecule type" value="Genomic_DNA"/>
</dbReference>
<evidence type="ECO:0000313" key="2">
    <source>
        <dbReference type="Proteomes" id="UP001303115"/>
    </source>
</evidence>
<protein>
    <submittedName>
        <fullName evidence="1">Uncharacterized protein</fullName>
    </submittedName>
</protein>
<evidence type="ECO:0000313" key="1">
    <source>
        <dbReference type="EMBL" id="KAK4033920.1"/>
    </source>
</evidence>
<reference evidence="2" key="1">
    <citation type="journal article" date="2023" name="Mol. Phylogenet. Evol.">
        <title>Genome-scale phylogeny and comparative genomics of the fungal order Sordariales.</title>
        <authorList>
            <person name="Hensen N."/>
            <person name="Bonometti L."/>
            <person name="Westerberg I."/>
            <person name="Brannstrom I.O."/>
            <person name="Guillou S."/>
            <person name="Cros-Aarteil S."/>
            <person name="Calhoun S."/>
            <person name="Haridas S."/>
            <person name="Kuo A."/>
            <person name="Mondo S."/>
            <person name="Pangilinan J."/>
            <person name="Riley R."/>
            <person name="LaButti K."/>
            <person name="Andreopoulos B."/>
            <person name="Lipzen A."/>
            <person name="Chen C."/>
            <person name="Yan M."/>
            <person name="Daum C."/>
            <person name="Ng V."/>
            <person name="Clum A."/>
            <person name="Steindorff A."/>
            <person name="Ohm R.A."/>
            <person name="Martin F."/>
            <person name="Silar P."/>
            <person name="Natvig D.O."/>
            <person name="Lalanne C."/>
            <person name="Gautier V."/>
            <person name="Ament-Velasquez S.L."/>
            <person name="Kruys A."/>
            <person name="Hutchinson M.I."/>
            <person name="Powell A.J."/>
            <person name="Barry K."/>
            <person name="Miller A.N."/>
            <person name="Grigoriev I.V."/>
            <person name="Debuchy R."/>
            <person name="Gladieux P."/>
            <person name="Hiltunen Thoren M."/>
            <person name="Johannesson H."/>
        </authorList>
    </citation>
    <scope>NUCLEOTIDE SEQUENCE [LARGE SCALE GENOMIC DNA]</scope>
    <source>
        <strain evidence="2">CBS 284.82</strain>
    </source>
</reference>
<comment type="caution">
    <text evidence="1">The sequence shown here is derived from an EMBL/GenBank/DDBJ whole genome shotgun (WGS) entry which is preliminary data.</text>
</comment>
<name>A0AAN6PAP9_9PEZI</name>
<dbReference type="Proteomes" id="UP001303115">
    <property type="component" value="Unassembled WGS sequence"/>
</dbReference>
<dbReference type="AlphaFoldDB" id="A0AAN6PAP9"/>
<proteinExistence type="predicted"/>
<keyword evidence="2" id="KW-1185">Reference proteome</keyword>
<sequence length="280" mass="30092">MPIPIPIPDALLRAVYASDQAMYPVALSYSQLRAWVAACPDLCICFRDTTTTITTTTTTSRAVGGGSSSSSLPSQYEESAAVAAEAAGVVIVLPLLRVYWEDLLQGRLKEPDIDPGNMFPVSGQGFGGGDHPGGEMGVREGEEEVGLHVYHIERFGTGLPFADGRAKRFSEFALEEVMARAQARSEWRVVGMSALTATPAGKRTFERLGFAPTGYRELFVAKAPAQASRDDIDKQPGPLEMICLYPGDEPECGKVTDGGVVISMSEMTVRYKHLSQLGPS</sequence>
<gene>
    <name evidence="1" type="ORF">C8A01DRAFT_49586</name>
</gene>
<accession>A0AAN6PAP9</accession>